<evidence type="ECO:0000256" key="2">
    <source>
        <dbReference type="ARBA" id="ARBA00023015"/>
    </source>
</evidence>
<comment type="subcellular location">
    <subcellularLocation>
        <location evidence="1">Nucleus</location>
    </subcellularLocation>
</comment>
<dbReference type="AlphaFoldDB" id="A0AAV0Z1B3"/>
<dbReference type="GO" id="GO:0009610">
    <property type="term" value="P:response to symbiotic fungus"/>
    <property type="evidence" value="ECO:0007669"/>
    <property type="project" value="UniProtKB-ARBA"/>
</dbReference>
<proteinExistence type="inferred from homology"/>
<evidence type="ECO:0000256" key="3">
    <source>
        <dbReference type="ARBA" id="ARBA00023163"/>
    </source>
</evidence>
<protein>
    <submittedName>
        <fullName evidence="6">Uncharacterized protein</fullName>
    </submittedName>
</protein>
<evidence type="ECO:0000313" key="6">
    <source>
        <dbReference type="EMBL" id="CAI8590235.1"/>
    </source>
</evidence>
<feature type="region of interest" description="Leucine repeat II (LRII)" evidence="5">
    <location>
        <begin position="380"/>
        <end position="412"/>
    </location>
</feature>
<keyword evidence="2" id="KW-0805">Transcription regulation</keyword>
<evidence type="ECO:0000256" key="1">
    <source>
        <dbReference type="ARBA" id="ARBA00004123"/>
    </source>
</evidence>
<dbReference type="GO" id="GO:0005634">
    <property type="term" value="C:nucleus"/>
    <property type="evidence" value="ECO:0007669"/>
    <property type="project" value="UniProtKB-SubCell"/>
</dbReference>
<feature type="short sequence motif" description="LxCxE motif" evidence="5">
    <location>
        <begin position="220"/>
        <end position="224"/>
    </location>
</feature>
<evidence type="ECO:0000256" key="4">
    <source>
        <dbReference type="ARBA" id="ARBA00023242"/>
    </source>
</evidence>
<name>A0AAV0Z1B3_VICFA</name>
<feature type="short sequence motif" description="VHIID" evidence="5">
    <location>
        <begin position="330"/>
        <end position="334"/>
    </location>
</feature>
<organism evidence="6 7">
    <name type="scientific">Vicia faba</name>
    <name type="common">Broad bean</name>
    <name type="synonym">Faba vulgaris</name>
    <dbReference type="NCBI Taxonomy" id="3906"/>
    <lineage>
        <taxon>Eukaryota</taxon>
        <taxon>Viridiplantae</taxon>
        <taxon>Streptophyta</taxon>
        <taxon>Embryophyta</taxon>
        <taxon>Tracheophyta</taxon>
        <taxon>Spermatophyta</taxon>
        <taxon>Magnoliopsida</taxon>
        <taxon>eudicotyledons</taxon>
        <taxon>Gunneridae</taxon>
        <taxon>Pentapetalae</taxon>
        <taxon>rosids</taxon>
        <taxon>fabids</taxon>
        <taxon>Fabales</taxon>
        <taxon>Fabaceae</taxon>
        <taxon>Papilionoideae</taxon>
        <taxon>50 kb inversion clade</taxon>
        <taxon>NPAAA clade</taxon>
        <taxon>Hologalegina</taxon>
        <taxon>IRL clade</taxon>
        <taxon>Fabeae</taxon>
        <taxon>Vicia</taxon>
    </lineage>
</organism>
<keyword evidence="4" id="KW-0539">Nucleus</keyword>
<feature type="region of interest" description="VHIID" evidence="5">
    <location>
        <begin position="299"/>
        <end position="364"/>
    </location>
</feature>
<dbReference type="InterPro" id="IPR005202">
    <property type="entry name" value="TF_GRAS"/>
</dbReference>
<dbReference type="PANTHER" id="PTHR31636">
    <property type="entry name" value="OSJNBA0084A10.13 PROTEIN-RELATED"/>
    <property type="match status" value="1"/>
</dbReference>
<feature type="region of interest" description="SAW" evidence="5">
    <location>
        <begin position="515"/>
        <end position="591"/>
    </location>
</feature>
<dbReference type="Pfam" id="PF03514">
    <property type="entry name" value="GRAS"/>
    <property type="match status" value="1"/>
</dbReference>
<reference evidence="6 7" key="1">
    <citation type="submission" date="2023-01" db="EMBL/GenBank/DDBJ databases">
        <authorList>
            <person name="Kreplak J."/>
        </authorList>
    </citation>
    <scope>NUCLEOTIDE SEQUENCE [LARGE SCALE GENOMIC DNA]</scope>
</reference>
<keyword evidence="3" id="KW-0804">Transcription</keyword>
<evidence type="ECO:0000256" key="5">
    <source>
        <dbReference type="PROSITE-ProRule" id="PRU01191"/>
    </source>
</evidence>
<dbReference type="Proteomes" id="UP001157006">
    <property type="component" value="Chromosome 1L"/>
</dbReference>
<sequence>MENLYNFGDFSFSAVEDKLSSCNDIFWETKKLHEVKNVQFSVAEDLGEFNGTESLCSNFGFFQDDPSHEDGFLLSTNQQKFHDYETSDNLQFDMVNFDEQLCPTNVLPICATKNEEQYYQTPLPPVEILKHYGKGFKKLLLPDEGKILHPVNDFDLVTNNENERKLSTADIMKVAGTRFIQSSLSESASSGLILNHPFGFSFSGLSDEEKEDVSLAESLLACAEKVGYQQFERARFFLPQIESLSSKTGNPVKRLVHYFAKALRQRIDRETGRVCVDNVQKAESLFDPEEDAKDLNPTLLAFIEDLPFCKISMFTCVQALIENLKDAKKIHVIDLEIRKGLQWTILIQALQSRNECPLELLKITAIASGNIDTSKQIVEETGKRLKDFAQSSNVPFSFEIVVVSDLLHLREDHFKIDSDETIAVYSQFALRSKIHQSDQLETIMRVIRTINPIVMVVTEIEANHNSKSFVNRFIEALFYFSAFFDCLEDCMKGDQKNRMILESMYFSHGIRNTVAEEGAERKSRNVKIDVWRAFFTRFGMVETELSMMSLYQAELVAKRFACGNSCTFDMNGQCLVIGWKGTPINSVSVWKFI</sequence>
<evidence type="ECO:0000313" key="7">
    <source>
        <dbReference type="Proteomes" id="UP001157006"/>
    </source>
</evidence>
<comment type="similarity">
    <text evidence="5">Belongs to the GRAS family.</text>
</comment>
<dbReference type="PROSITE" id="PS50985">
    <property type="entry name" value="GRAS"/>
    <property type="match status" value="1"/>
</dbReference>
<comment type="caution">
    <text evidence="5">Lacks conserved residue(s) required for the propagation of feature annotation.</text>
</comment>
<gene>
    <name evidence="6" type="ORF">VFH_I432160</name>
</gene>
<accession>A0AAV0Z1B3</accession>
<keyword evidence="7" id="KW-1185">Reference proteome</keyword>
<dbReference type="EMBL" id="OX451736">
    <property type="protein sequence ID" value="CAI8590235.1"/>
    <property type="molecule type" value="Genomic_DNA"/>
</dbReference>